<dbReference type="Proteomes" id="UP000029644">
    <property type="component" value="Unassembled WGS sequence"/>
</dbReference>
<dbReference type="PANTHER" id="PTHR43111">
    <property type="entry name" value="ALDEHYDE DEHYDROGENASE B-RELATED"/>
    <property type="match status" value="1"/>
</dbReference>
<evidence type="ECO:0000313" key="6">
    <source>
        <dbReference type="EMBL" id="GAL64764.1"/>
    </source>
</evidence>
<dbReference type="PROSITE" id="PS00687">
    <property type="entry name" value="ALDEHYDE_DEHYDR_GLU"/>
    <property type="match status" value="1"/>
</dbReference>
<gene>
    <name evidence="6" type="ORF">JCM19300_122</name>
</gene>
<protein>
    <submittedName>
        <fullName evidence="6">Aldehyde dehydrogenase</fullName>
        <ecNumber evidence="6">1.2.1.3</ecNumber>
    </submittedName>
</protein>
<sequence>MANVTKPVFKERYGNFIGGKFVDPVKGQYFDNVSPVDGKVFTQAARSTQEDIDLALDAAHEAFPSWSKSSATERSNALLKIAQVMEDNFEYLATLETIDNGKPIRESRAADIPYCIDHFRYFAGVIRADEGSISEHDKNTVSIVLHEPVGVVGEIIPWNFPMLMLAWKIAPALAAGCTAVVKPAEQTPTSVIALMELIGDILPAGVLNIVTGFGAEAGASLATSKRIAKLSFTGSTETGRKVLHNAAENIIPVTMELGGKSPNVFFPSVADHDDDFFSKAIEGALMFSLNQGEICTAPSRILVHEDIADIFIEKMKVRLKAIKTGNPLDPETMIGSQVSKPQYDKILDYIKIGKDEGAEVVAGGDAGNYEGELSEGYYIQPTVLKGNNKMRIFQEEIFGPVVALTTFSSTEEAIAIANDTPYGLGAGVWSRDAHELFQVPRAIQAGRVWVNQYHTYPAHAPFGGVKESGFGRENHKMALDHYRVVKNMLISYDKKPMGFF</sequence>
<evidence type="ECO:0000256" key="2">
    <source>
        <dbReference type="ARBA" id="ARBA00023002"/>
    </source>
</evidence>
<comment type="similarity">
    <text evidence="1 4">Belongs to the aldehyde dehydrogenase family.</text>
</comment>
<dbReference type="PANTHER" id="PTHR43111:SF1">
    <property type="entry name" value="ALDEHYDE DEHYDROGENASE B-RELATED"/>
    <property type="match status" value="1"/>
</dbReference>
<feature type="domain" description="Aldehyde dehydrogenase" evidence="5">
    <location>
        <begin position="24"/>
        <end position="487"/>
    </location>
</feature>
<evidence type="ECO:0000259" key="5">
    <source>
        <dbReference type="Pfam" id="PF00171"/>
    </source>
</evidence>
<evidence type="ECO:0000256" key="4">
    <source>
        <dbReference type="RuleBase" id="RU003345"/>
    </source>
</evidence>
<dbReference type="InterPro" id="IPR016163">
    <property type="entry name" value="Ald_DH_C"/>
</dbReference>
<dbReference type="RefSeq" id="WP_042506570.1">
    <property type="nucleotide sequence ID" value="NZ_BBNQ01000022.1"/>
</dbReference>
<dbReference type="FunFam" id="3.40.605.10:FF:000001">
    <property type="entry name" value="Aldehyde dehydrogenase 1"/>
    <property type="match status" value="1"/>
</dbReference>
<evidence type="ECO:0000313" key="7">
    <source>
        <dbReference type="Proteomes" id="UP000029644"/>
    </source>
</evidence>
<dbReference type="InterPro" id="IPR016161">
    <property type="entry name" value="Ald_DH/histidinol_DH"/>
</dbReference>
<dbReference type="EMBL" id="BBNQ01000022">
    <property type="protein sequence ID" value="GAL64764.1"/>
    <property type="molecule type" value="Genomic_DNA"/>
</dbReference>
<evidence type="ECO:0000256" key="1">
    <source>
        <dbReference type="ARBA" id="ARBA00009986"/>
    </source>
</evidence>
<dbReference type="Pfam" id="PF00171">
    <property type="entry name" value="Aldedh"/>
    <property type="match status" value="1"/>
</dbReference>
<organism evidence="6 7">
    <name type="scientific">Algibacter lectus</name>
    <dbReference type="NCBI Taxonomy" id="221126"/>
    <lineage>
        <taxon>Bacteria</taxon>
        <taxon>Pseudomonadati</taxon>
        <taxon>Bacteroidota</taxon>
        <taxon>Flavobacteriia</taxon>
        <taxon>Flavobacteriales</taxon>
        <taxon>Flavobacteriaceae</taxon>
        <taxon>Algibacter</taxon>
    </lineage>
</organism>
<dbReference type="FunFam" id="3.40.309.10:FF:000012">
    <property type="entry name" value="Betaine aldehyde dehydrogenase"/>
    <property type="match status" value="1"/>
</dbReference>
<dbReference type="InterPro" id="IPR029510">
    <property type="entry name" value="Ald_DH_CS_GLU"/>
</dbReference>
<dbReference type="OrthoDB" id="9762913at2"/>
<reference evidence="6 7" key="1">
    <citation type="journal article" date="2014" name="Genome Announc.">
        <title>Draft Genome Sequences of Marine Flavobacterium Algibacter lectus Strains SS8 and NR4.</title>
        <authorList>
            <person name="Takatani N."/>
            <person name="Nakanishi M."/>
            <person name="Meirelles P."/>
            <person name="Mino S."/>
            <person name="Suda W."/>
            <person name="Oshima K."/>
            <person name="Hattori M."/>
            <person name="Ohkuma M."/>
            <person name="Hosokawa M."/>
            <person name="Miyashita K."/>
            <person name="Thompson F.L."/>
            <person name="Niwa A."/>
            <person name="Sawabe T."/>
            <person name="Sawabe T."/>
        </authorList>
    </citation>
    <scope>NUCLEOTIDE SEQUENCE [LARGE SCALE GENOMIC DNA]</scope>
    <source>
        <strain evidence="6 7">JCM 19300</strain>
    </source>
</reference>
<keyword evidence="2 4" id="KW-0560">Oxidoreductase</keyword>
<proteinExistence type="inferred from homology"/>
<dbReference type="SUPFAM" id="SSF53720">
    <property type="entry name" value="ALDH-like"/>
    <property type="match status" value="1"/>
</dbReference>
<name>A0A090VN45_9FLAO</name>
<dbReference type="EC" id="1.2.1.3" evidence="6"/>
<evidence type="ECO:0000256" key="3">
    <source>
        <dbReference type="PROSITE-ProRule" id="PRU10007"/>
    </source>
</evidence>
<dbReference type="AlphaFoldDB" id="A0A090VN45"/>
<dbReference type="InterPro" id="IPR015590">
    <property type="entry name" value="Aldehyde_DH_dom"/>
</dbReference>
<dbReference type="CDD" id="cd07559">
    <property type="entry name" value="ALDH_ACDHII_AcoD-like"/>
    <property type="match status" value="1"/>
</dbReference>
<accession>A0A090VN45</accession>
<feature type="active site" evidence="3">
    <location>
        <position position="256"/>
    </location>
</feature>
<comment type="caution">
    <text evidence="6">The sequence shown here is derived from an EMBL/GenBank/DDBJ whole genome shotgun (WGS) entry which is preliminary data.</text>
</comment>
<dbReference type="Gene3D" id="3.40.605.10">
    <property type="entry name" value="Aldehyde Dehydrogenase, Chain A, domain 1"/>
    <property type="match status" value="1"/>
</dbReference>
<dbReference type="GO" id="GO:0004029">
    <property type="term" value="F:aldehyde dehydrogenase (NAD+) activity"/>
    <property type="evidence" value="ECO:0007669"/>
    <property type="project" value="UniProtKB-EC"/>
</dbReference>
<dbReference type="InterPro" id="IPR016162">
    <property type="entry name" value="Ald_DH_N"/>
</dbReference>
<dbReference type="Gene3D" id="3.40.309.10">
    <property type="entry name" value="Aldehyde Dehydrogenase, Chain A, domain 2"/>
    <property type="match status" value="1"/>
</dbReference>